<accession>A0A2H0YW26</accession>
<dbReference type="InterPro" id="IPR006342">
    <property type="entry name" value="FkbM_mtfrase"/>
</dbReference>
<organism evidence="2 3">
    <name type="scientific">Candidatus Kerfeldbacteria bacterium CG08_land_8_20_14_0_20_40_16</name>
    <dbReference type="NCBI Taxonomy" id="2014244"/>
    <lineage>
        <taxon>Bacteria</taxon>
        <taxon>Candidatus Kerfeldiibacteriota</taxon>
    </lineage>
</organism>
<protein>
    <recommendedName>
        <fullName evidence="1">Methyltransferase FkbM domain-containing protein</fullName>
    </recommendedName>
</protein>
<evidence type="ECO:0000313" key="2">
    <source>
        <dbReference type="EMBL" id="PIS42489.1"/>
    </source>
</evidence>
<reference evidence="2 3" key="1">
    <citation type="submission" date="2017-09" db="EMBL/GenBank/DDBJ databases">
        <title>Depth-based differentiation of microbial function through sediment-hosted aquifers and enrichment of novel symbionts in the deep terrestrial subsurface.</title>
        <authorList>
            <person name="Probst A.J."/>
            <person name="Ladd B."/>
            <person name="Jarett J.K."/>
            <person name="Geller-Mcgrath D.E."/>
            <person name="Sieber C.M."/>
            <person name="Emerson J.B."/>
            <person name="Anantharaman K."/>
            <person name="Thomas B.C."/>
            <person name="Malmstrom R."/>
            <person name="Stieglmeier M."/>
            <person name="Klingl A."/>
            <person name="Woyke T."/>
            <person name="Ryan C.M."/>
            <person name="Banfield J.F."/>
        </authorList>
    </citation>
    <scope>NUCLEOTIDE SEQUENCE [LARGE SCALE GENOMIC DNA]</scope>
    <source>
        <strain evidence="2">CG08_land_8_20_14_0_20_40_16</strain>
    </source>
</reference>
<dbReference type="InterPro" id="IPR052514">
    <property type="entry name" value="SAM-dependent_MTase"/>
</dbReference>
<dbReference type="AlphaFoldDB" id="A0A2H0YW26"/>
<evidence type="ECO:0000259" key="1">
    <source>
        <dbReference type="Pfam" id="PF05050"/>
    </source>
</evidence>
<dbReference type="PANTHER" id="PTHR34203">
    <property type="entry name" value="METHYLTRANSFERASE, FKBM FAMILY PROTEIN"/>
    <property type="match status" value="1"/>
</dbReference>
<dbReference type="EMBL" id="PEXU01000040">
    <property type="protein sequence ID" value="PIS42489.1"/>
    <property type="molecule type" value="Genomic_DNA"/>
</dbReference>
<dbReference type="InterPro" id="IPR029063">
    <property type="entry name" value="SAM-dependent_MTases_sf"/>
</dbReference>
<dbReference type="PANTHER" id="PTHR34203:SF15">
    <property type="entry name" value="SLL1173 PROTEIN"/>
    <property type="match status" value="1"/>
</dbReference>
<dbReference type="Gene3D" id="3.40.50.150">
    <property type="entry name" value="Vaccinia Virus protein VP39"/>
    <property type="match status" value="1"/>
</dbReference>
<name>A0A2H0YW26_9BACT</name>
<dbReference type="Proteomes" id="UP000231542">
    <property type="component" value="Unassembled WGS sequence"/>
</dbReference>
<comment type="caution">
    <text evidence="2">The sequence shown here is derived from an EMBL/GenBank/DDBJ whole genome shotgun (WGS) entry which is preliminary data.</text>
</comment>
<sequence>MAELSKSMKRMKLLFVLIIRTVRWFFIKLSSKNGEIIKEIKGSRMVLLTTKKGFDIKEDSIFKQLALDGRREFAATKIIEQIMKPGYVILEIGANIGYYALMESRLVGKTGKIFAIEPEIDNFRLLNRNIELNGIKNIETFNFAISDSGGEVPFYLTENSNLHSMIKPKKGQYNTLMVKTKTVDDFLSNKGKIDYLRMDIEGYEYQALKGMHRTLSENKNLQLFIELHCNLLRAERSIEILRKLKSYRFEIFVAISRDNYIRSVLGETKVEKLSINQLCEDERLLKSSNAFEIFFEKSK</sequence>
<dbReference type="SUPFAM" id="SSF53335">
    <property type="entry name" value="S-adenosyl-L-methionine-dependent methyltransferases"/>
    <property type="match status" value="1"/>
</dbReference>
<evidence type="ECO:0000313" key="3">
    <source>
        <dbReference type="Proteomes" id="UP000231542"/>
    </source>
</evidence>
<gene>
    <name evidence="2" type="ORF">COT24_03265</name>
</gene>
<proteinExistence type="predicted"/>
<dbReference type="NCBIfam" id="TIGR01444">
    <property type="entry name" value="fkbM_fam"/>
    <property type="match status" value="1"/>
</dbReference>
<feature type="domain" description="Methyltransferase FkbM" evidence="1">
    <location>
        <begin position="91"/>
        <end position="249"/>
    </location>
</feature>
<dbReference type="Pfam" id="PF05050">
    <property type="entry name" value="Methyltransf_21"/>
    <property type="match status" value="1"/>
</dbReference>